<dbReference type="EMBL" id="AP017312">
    <property type="protein sequence ID" value="BAU29554.1"/>
    <property type="molecule type" value="Genomic_DNA"/>
</dbReference>
<protein>
    <submittedName>
        <fullName evidence="1">Uncharacterized protein</fullName>
    </submittedName>
</protein>
<evidence type="ECO:0000313" key="2">
    <source>
        <dbReference type="Proteomes" id="UP000217696"/>
    </source>
</evidence>
<keyword evidence="2" id="KW-1185">Reference proteome</keyword>
<dbReference type="Pfam" id="PF14256">
    <property type="entry name" value="YwiC"/>
    <property type="match status" value="1"/>
</dbReference>
<sequence length="240" mass="26729">MKWIIPKQHGAWGMLFVPFVVGAGLGGWQIWHLPALVGWVLLYLATYSFLLALKTKRRRHMYLRWAGGYAVGAIALLAIPLAVRPQLFLCGVVMVPMFAVNVWYARRNDERAFGNDCAAVAALCLGGPAAYVIGTGGSYDQRAFMLWFVFVLFFLGSIFFVKTMIRKRGNQVFRLLSWMYHIAVPLTLATAGFIFLAIAYVPSLVRAYVMPGRELSIKTVGLTETANLLVFAGLVLLAFR</sequence>
<proteinExistence type="predicted"/>
<dbReference type="RefSeq" id="WP_096467221.1">
    <property type="nucleotide sequence ID" value="NZ_AP017312.1"/>
</dbReference>
<evidence type="ECO:0000313" key="1">
    <source>
        <dbReference type="EMBL" id="BAU29554.1"/>
    </source>
</evidence>
<dbReference type="OrthoDB" id="2380563at2"/>
<dbReference type="Proteomes" id="UP000217696">
    <property type="component" value="Chromosome"/>
</dbReference>
<accession>A0A0U5B4G0</accession>
<organism evidence="1 2">
    <name type="scientific">Aneurinibacillus soli</name>
    <dbReference type="NCBI Taxonomy" id="1500254"/>
    <lineage>
        <taxon>Bacteria</taxon>
        <taxon>Bacillati</taxon>
        <taxon>Bacillota</taxon>
        <taxon>Bacilli</taxon>
        <taxon>Bacillales</taxon>
        <taxon>Paenibacillaceae</taxon>
        <taxon>Aneurinibacillus group</taxon>
        <taxon>Aneurinibacillus</taxon>
    </lineage>
</organism>
<gene>
    <name evidence="1" type="ORF">CB4_03754</name>
</gene>
<dbReference type="InterPro" id="IPR025576">
    <property type="entry name" value="YwiC"/>
</dbReference>
<name>A0A0U5B4G0_9BACL</name>
<dbReference type="KEGG" id="asoc:CB4_03754"/>
<dbReference type="AlphaFoldDB" id="A0A0U5B4G0"/>
<reference evidence="1 2" key="1">
    <citation type="submission" date="2015-12" db="EMBL/GenBank/DDBJ databases">
        <title>Genome sequence of Aneurinibacillus soli.</title>
        <authorList>
            <person name="Lee J.S."/>
            <person name="Lee K.C."/>
            <person name="Kim K.K."/>
            <person name="Lee B.W."/>
        </authorList>
    </citation>
    <scope>NUCLEOTIDE SEQUENCE [LARGE SCALE GENOMIC DNA]</scope>
    <source>
        <strain evidence="1 2">CB4</strain>
    </source>
</reference>